<accession>A0ACC2XJC0</accession>
<comment type="caution">
    <text evidence="1">The sequence shown here is derived from an EMBL/GenBank/DDBJ whole genome shotgun (WGS) entry which is preliminary data.</text>
</comment>
<organism evidence="1 2">
    <name type="scientific">Naganishia onofrii</name>
    <dbReference type="NCBI Taxonomy" id="1851511"/>
    <lineage>
        <taxon>Eukaryota</taxon>
        <taxon>Fungi</taxon>
        <taxon>Dikarya</taxon>
        <taxon>Basidiomycota</taxon>
        <taxon>Agaricomycotina</taxon>
        <taxon>Tremellomycetes</taxon>
        <taxon>Filobasidiales</taxon>
        <taxon>Filobasidiaceae</taxon>
        <taxon>Naganishia</taxon>
    </lineage>
</organism>
<evidence type="ECO:0000313" key="2">
    <source>
        <dbReference type="Proteomes" id="UP001234202"/>
    </source>
</evidence>
<keyword evidence="2" id="KW-1185">Reference proteome</keyword>
<evidence type="ECO:0000313" key="1">
    <source>
        <dbReference type="EMBL" id="KAJ9122837.1"/>
    </source>
</evidence>
<protein>
    <submittedName>
        <fullName evidence="1">Uncharacterized protein</fullName>
    </submittedName>
</protein>
<proteinExistence type="predicted"/>
<name>A0ACC2XJC0_9TREE</name>
<dbReference type="EMBL" id="JASBWV010000013">
    <property type="protein sequence ID" value="KAJ9122837.1"/>
    <property type="molecule type" value="Genomic_DNA"/>
</dbReference>
<sequence>MTLSNGTTTATTSTLNVELAEQLIRRMTDGLVNIVDEKGEFLLHLEDGSIIDTKGWKGWEWTHGVALTGLYHHAAVAPSKEASAYSIKTLKNWYNARYEETKGKGALKNINTMAVMYALACMVEDGSFETEEEKKKWSAWLDEWAEWVMHGLNRTPEGGFQHVVYNNINHFQLWDDTLMMTVIPLTKIGLLLNRPEYIDEAKYQFLMHINYLMDTTTGLWFHGWQFDGKGGGHNYAKALWARGNCWITYAIPLFLSLTQLPPTDPIYRTLVSTLQRQVDALVKLQDPTTGLWHTILNDPTSYVETSAAAGFSAGIFMALRLGYLSGEHYLTVANTALQGVIAQIRPDGEVENVSFGTAMGSDLDFYRNIAITPMPYGQALAMLALVEWERHQRSL</sequence>
<reference evidence="1" key="1">
    <citation type="submission" date="2023-04" db="EMBL/GenBank/DDBJ databases">
        <title>Draft Genome sequencing of Naganishia species isolated from polar environments using Oxford Nanopore Technology.</title>
        <authorList>
            <person name="Leo P."/>
            <person name="Venkateswaran K."/>
        </authorList>
    </citation>
    <scope>NUCLEOTIDE SEQUENCE</scope>
    <source>
        <strain evidence="1">DBVPG 5303</strain>
    </source>
</reference>
<gene>
    <name evidence="1" type="ORF">QFC24_003873</name>
</gene>
<dbReference type="Proteomes" id="UP001234202">
    <property type="component" value="Unassembled WGS sequence"/>
</dbReference>